<keyword evidence="4 6" id="KW-0408">Iron</keyword>
<evidence type="ECO:0000313" key="8">
    <source>
        <dbReference type="EMBL" id="RKX70514.1"/>
    </source>
</evidence>
<evidence type="ECO:0000256" key="6">
    <source>
        <dbReference type="RuleBase" id="RU368020"/>
    </source>
</evidence>
<evidence type="ECO:0000256" key="4">
    <source>
        <dbReference type="ARBA" id="ARBA00023004"/>
    </source>
</evidence>
<organism evidence="8 9">
    <name type="scientific">candidate division WOR-3 bacterium</name>
    <dbReference type="NCBI Taxonomy" id="2052148"/>
    <lineage>
        <taxon>Bacteria</taxon>
        <taxon>Bacteria division WOR-3</taxon>
    </lineage>
</organism>
<keyword evidence="5 6" id="KW-0411">Iron-sulfur</keyword>
<sequence length="62" mass="6721">MKVVVDPDLCTGCGLCVDTAPEIFELVEDVAQVKVDTVEEELQDAVRQAADECPSQAILIEE</sequence>
<evidence type="ECO:0000259" key="7">
    <source>
        <dbReference type="PROSITE" id="PS51379"/>
    </source>
</evidence>
<evidence type="ECO:0000256" key="3">
    <source>
        <dbReference type="ARBA" id="ARBA00022982"/>
    </source>
</evidence>
<dbReference type="GO" id="GO:0005506">
    <property type="term" value="F:iron ion binding"/>
    <property type="evidence" value="ECO:0007669"/>
    <property type="project" value="UniProtKB-UniRule"/>
</dbReference>
<dbReference type="InterPro" id="IPR017896">
    <property type="entry name" value="4Fe4S_Fe-S-bd"/>
</dbReference>
<gene>
    <name evidence="8" type="ORF">DRP53_04795</name>
</gene>
<accession>A0A660SIA4</accession>
<reference evidence="8 9" key="1">
    <citation type="submission" date="2018-06" db="EMBL/GenBank/DDBJ databases">
        <title>Extensive metabolic versatility and redundancy in microbially diverse, dynamic hydrothermal sediments.</title>
        <authorList>
            <person name="Dombrowski N."/>
            <person name="Teske A."/>
            <person name="Baker B.J."/>
        </authorList>
    </citation>
    <scope>NUCLEOTIDE SEQUENCE [LARGE SCALE GENOMIC DNA]</scope>
    <source>
        <strain evidence="8">B36_G15</strain>
    </source>
</reference>
<dbReference type="AlphaFoldDB" id="A0A660SIA4"/>
<dbReference type="GO" id="GO:0051536">
    <property type="term" value="F:iron-sulfur cluster binding"/>
    <property type="evidence" value="ECO:0007669"/>
    <property type="project" value="UniProtKB-KW"/>
</dbReference>
<dbReference type="SUPFAM" id="SSF54862">
    <property type="entry name" value="4Fe-4S ferredoxins"/>
    <property type="match status" value="1"/>
</dbReference>
<dbReference type="PROSITE" id="PS51379">
    <property type="entry name" value="4FE4S_FER_2"/>
    <property type="match status" value="1"/>
</dbReference>
<keyword evidence="2 6" id="KW-0479">Metal-binding</keyword>
<feature type="domain" description="4Fe-4S ferredoxin-type" evidence="7">
    <location>
        <begin position="1"/>
        <end position="29"/>
    </location>
</feature>
<dbReference type="PRINTS" id="PR00352">
    <property type="entry name" value="3FE4SFRDOXIN"/>
</dbReference>
<dbReference type="InterPro" id="IPR001080">
    <property type="entry name" value="3Fe4S_ferredoxin"/>
</dbReference>
<comment type="caution">
    <text evidence="8">The sequence shown here is derived from an EMBL/GenBank/DDBJ whole genome shotgun (WGS) entry which is preliminary data.</text>
</comment>
<keyword evidence="1 6" id="KW-0813">Transport</keyword>
<protein>
    <recommendedName>
        <fullName evidence="6">Ferredoxin</fullName>
    </recommendedName>
</protein>
<evidence type="ECO:0000256" key="1">
    <source>
        <dbReference type="ARBA" id="ARBA00022448"/>
    </source>
</evidence>
<comment type="function">
    <text evidence="6">Ferredoxins are iron-sulfur proteins that transfer electrons in a wide variety of metabolic reactions.</text>
</comment>
<keyword evidence="3 6" id="KW-0249">Electron transport</keyword>
<dbReference type="PANTHER" id="PTHR36923:SF3">
    <property type="entry name" value="FERREDOXIN"/>
    <property type="match status" value="1"/>
</dbReference>
<evidence type="ECO:0000256" key="5">
    <source>
        <dbReference type="ARBA" id="ARBA00023014"/>
    </source>
</evidence>
<evidence type="ECO:0000256" key="2">
    <source>
        <dbReference type="ARBA" id="ARBA00022723"/>
    </source>
</evidence>
<dbReference type="EMBL" id="QNBE01000037">
    <property type="protein sequence ID" value="RKX70514.1"/>
    <property type="molecule type" value="Genomic_DNA"/>
</dbReference>
<evidence type="ECO:0000313" key="9">
    <source>
        <dbReference type="Proteomes" id="UP000268469"/>
    </source>
</evidence>
<dbReference type="Gene3D" id="3.30.70.20">
    <property type="match status" value="1"/>
</dbReference>
<dbReference type="Pfam" id="PF13459">
    <property type="entry name" value="Fer4_15"/>
    <property type="match status" value="1"/>
</dbReference>
<dbReference type="InterPro" id="IPR051269">
    <property type="entry name" value="Fe-S_cluster_ET"/>
</dbReference>
<dbReference type="PANTHER" id="PTHR36923">
    <property type="entry name" value="FERREDOXIN"/>
    <property type="match status" value="1"/>
</dbReference>
<dbReference type="GO" id="GO:0009055">
    <property type="term" value="F:electron transfer activity"/>
    <property type="evidence" value="ECO:0007669"/>
    <property type="project" value="UniProtKB-UniRule"/>
</dbReference>
<dbReference type="Proteomes" id="UP000268469">
    <property type="component" value="Unassembled WGS sequence"/>
</dbReference>
<name>A0A660SIA4_UNCW3</name>
<proteinExistence type="predicted"/>